<sequence>MGNEVLSGVFESYAQNQFRTQEVASHVDEVVKSFLGSEFGSNLENSDGFTDTPANRQVSTIRMKEPDKFGTMSEMVLEIFAEGRAQISAMYLEDDEIKDTEQRILHFHSHETPLQIAGRIASSMADFQNNEVAELFSRYAEKMIAEIKDAPGVIR</sequence>
<accession>A0A059FGV7</accession>
<dbReference type="AlphaFoldDB" id="A0A059FGV7"/>
<protein>
    <submittedName>
        <fullName evidence="1">Uncharacterized protein</fullName>
    </submittedName>
</protein>
<dbReference type="Proteomes" id="UP000024816">
    <property type="component" value="Unassembled WGS sequence"/>
</dbReference>
<proteinExistence type="predicted"/>
<organism evidence="1 2">
    <name type="scientific">Hyphomonas jannaschiana VP2</name>
    <dbReference type="NCBI Taxonomy" id="1280952"/>
    <lineage>
        <taxon>Bacteria</taxon>
        <taxon>Pseudomonadati</taxon>
        <taxon>Pseudomonadota</taxon>
        <taxon>Alphaproteobacteria</taxon>
        <taxon>Hyphomonadales</taxon>
        <taxon>Hyphomonadaceae</taxon>
        <taxon>Hyphomonas</taxon>
    </lineage>
</organism>
<evidence type="ECO:0000313" key="2">
    <source>
        <dbReference type="Proteomes" id="UP000024816"/>
    </source>
</evidence>
<dbReference type="STRING" id="1280952.HJA_05762"/>
<gene>
    <name evidence="1" type="ORF">HJA_05762</name>
</gene>
<dbReference type="RefSeq" id="WP_035579402.1">
    <property type="nucleotide sequence ID" value="NZ_ARYJ01000003.1"/>
</dbReference>
<name>A0A059FGV7_9PROT</name>
<keyword evidence="2" id="KW-1185">Reference proteome</keyword>
<comment type="caution">
    <text evidence="1">The sequence shown here is derived from an EMBL/GenBank/DDBJ whole genome shotgun (WGS) entry which is preliminary data.</text>
</comment>
<dbReference type="PATRIC" id="fig|1280952.3.peg.1146"/>
<evidence type="ECO:0000313" key="1">
    <source>
        <dbReference type="EMBL" id="KCZ89733.1"/>
    </source>
</evidence>
<reference evidence="1 2" key="1">
    <citation type="journal article" date="2014" name="Antonie Van Leeuwenhoek">
        <title>Hyphomonas beringensis sp. nov. and Hyphomonas chukchiensis sp. nov., isolated from surface seawater of the Bering Sea and Chukchi Sea.</title>
        <authorList>
            <person name="Li C."/>
            <person name="Lai Q."/>
            <person name="Li G."/>
            <person name="Dong C."/>
            <person name="Wang J."/>
            <person name="Liao Y."/>
            <person name="Shao Z."/>
        </authorList>
    </citation>
    <scope>NUCLEOTIDE SEQUENCE [LARGE SCALE GENOMIC DNA]</scope>
    <source>
        <strain evidence="1 2">VP2</strain>
    </source>
</reference>
<dbReference type="EMBL" id="ARYJ01000003">
    <property type="protein sequence ID" value="KCZ89733.1"/>
    <property type="molecule type" value="Genomic_DNA"/>
</dbReference>